<proteinExistence type="predicted"/>
<evidence type="ECO:0000313" key="8">
    <source>
        <dbReference type="Proteomes" id="UP000824112"/>
    </source>
</evidence>
<organism evidence="7 8">
    <name type="scientific">Candidatus Gallibacteroides avistercoris</name>
    <dbReference type="NCBI Taxonomy" id="2840833"/>
    <lineage>
        <taxon>Bacteria</taxon>
        <taxon>Pseudomonadati</taxon>
        <taxon>Bacteroidota</taxon>
        <taxon>Bacteroidia</taxon>
        <taxon>Bacteroidales</taxon>
        <taxon>Bacteroidaceae</taxon>
        <taxon>Bacteroidaceae incertae sedis</taxon>
        <taxon>Candidatus Gallibacteroides</taxon>
    </lineage>
</organism>
<dbReference type="AlphaFoldDB" id="A0A9D1M8D1"/>
<name>A0A9D1M8D1_9BACT</name>
<dbReference type="EMBL" id="DVNA01000136">
    <property type="protein sequence ID" value="HIU55362.1"/>
    <property type="molecule type" value="Genomic_DNA"/>
</dbReference>
<feature type="transmembrane region" description="Helical" evidence="5">
    <location>
        <begin position="37"/>
        <end position="56"/>
    </location>
</feature>
<reference evidence="7" key="2">
    <citation type="journal article" date="2021" name="PeerJ">
        <title>Extensive microbial diversity within the chicken gut microbiome revealed by metagenomics and culture.</title>
        <authorList>
            <person name="Gilroy R."/>
            <person name="Ravi A."/>
            <person name="Getino M."/>
            <person name="Pursley I."/>
            <person name="Horton D.L."/>
            <person name="Alikhan N.F."/>
            <person name="Baker D."/>
            <person name="Gharbi K."/>
            <person name="Hall N."/>
            <person name="Watson M."/>
            <person name="Adriaenssens E.M."/>
            <person name="Foster-Nyarko E."/>
            <person name="Jarju S."/>
            <person name="Secka A."/>
            <person name="Antonio M."/>
            <person name="Oren A."/>
            <person name="Chaudhuri R.R."/>
            <person name="La Ragione R."/>
            <person name="Hildebrand F."/>
            <person name="Pallen M.J."/>
        </authorList>
    </citation>
    <scope>NUCLEOTIDE SEQUENCE</scope>
    <source>
        <strain evidence="7">CHK158-818</strain>
    </source>
</reference>
<evidence type="ECO:0000256" key="1">
    <source>
        <dbReference type="ARBA" id="ARBA00004141"/>
    </source>
</evidence>
<dbReference type="InterPro" id="IPR006977">
    <property type="entry name" value="Yip1_dom"/>
</dbReference>
<evidence type="ECO:0000313" key="7">
    <source>
        <dbReference type="EMBL" id="HIU55362.1"/>
    </source>
</evidence>
<dbReference type="GO" id="GO:0016020">
    <property type="term" value="C:membrane"/>
    <property type="evidence" value="ECO:0007669"/>
    <property type="project" value="UniProtKB-SubCell"/>
</dbReference>
<evidence type="ECO:0000256" key="3">
    <source>
        <dbReference type="ARBA" id="ARBA00022989"/>
    </source>
</evidence>
<comment type="caution">
    <text evidence="7">The sequence shown here is derived from an EMBL/GenBank/DDBJ whole genome shotgun (WGS) entry which is preliminary data.</text>
</comment>
<evidence type="ECO:0000256" key="2">
    <source>
        <dbReference type="ARBA" id="ARBA00022692"/>
    </source>
</evidence>
<feature type="transmembrane region" description="Helical" evidence="5">
    <location>
        <begin position="107"/>
        <end position="125"/>
    </location>
</feature>
<feature type="transmembrane region" description="Helical" evidence="5">
    <location>
        <begin position="68"/>
        <end position="87"/>
    </location>
</feature>
<evidence type="ECO:0000256" key="4">
    <source>
        <dbReference type="ARBA" id="ARBA00023136"/>
    </source>
</evidence>
<evidence type="ECO:0000259" key="6">
    <source>
        <dbReference type="Pfam" id="PF04893"/>
    </source>
</evidence>
<feature type="transmembrane region" description="Helical" evidence="5">
    <location>
        <begin position="160"/>
        <end position="183"/>
    </location>
</feature>
<feature type="domain" description="Yip1" evidence="6">
    <location>
        <begin position="11"/>
        <end position="170"/>
    </location>
</feature>
<keyword evidence="3 5" id="KW-1133">Transmembrane helix</keyword>
<gene>
    <name evidence="7" type="ORF">IAB03_06100</name>
</gene>
<comment type="subcellular location">
    <subcellularLocation>
        <location evidence="1">Membrane</location>
        <topology evidence="1">Multi-pass membrane protein</topology>
    </subcellularLocation>
</comment>
<dbReference type="Pfam" id="PF04893">
    <property type="entry name" value="Yip1"/>
    <property type="match status" value="1"/>
</dbReference>
<evidence type="ECO:0000256" key="5">
    <source>
        <dbReference type="SAM" id="Phobius"/>
    </source>
</evidence>
<dbReference type="Proteomes" id="UP000824112">
    <property type="component" value="Unassembled WGS sequence"/>
</dbReference>
<sequence>MFKEIAITIFSLVTSPGSTWKKLLGKEEDQDSFLSRFVYPLMGVTALAVFVSFLLTRATFDLQEALKEMMTILVSLFLGFFSASFLLNEMMVRFFEQTPNLKLIQRFSGYALSFTMVVTIIVYLLPDFSFLRFAPLYTFYMVWEGSKYYLNITDEKRIRFTIFSTLILLLSPEIIKYVMFLIMPGIKI</sequence>
<keyword evidence="4 5" id="KW-0472">Membrane</keyword>
<protein>
    <submittedName>
        <fullName evidence="7">DUF1282 family protein</fullName>
    </submittedName>
</protein>
<reference evidence="7" key="1">
    <citation type="submission" date="2020-10" db="EMBL/GenBank/DDBJ databases">
        <authorList>
            <person name="Gilroy R."/>
        </authorList>
    </citation>
    <scope>NUCLEOTIDE SEQUENCE</scope>
    <source>
        <strain evidence="7">CHK158-818</strain>
    </source>
</reference>
<accession>A0A9D1M8D1</accession>
<keyword evidence="2 5" id="KW-0812">Transmembrane</keyword>